<comment type="caution">
    <text evidence="1">The sequence shown here is derived from an EMBL/GenBank/DDBJ whole genome shotgun (WGS) entry which is preliminary data.</text>
</comment>
<evidence type="ECO:0000313" key="2">
    <source>
        <dbReference type="Proteomes" id="UP000316331"/>
    </source>
</evidence>
<evidence type="ECO:0000313" key="1">
    <source>
        <dbReference type="EMBL" id="TQM33077.1"/>
    </source>
</evidence>
<dbReference type="EMBL" id="VFPG01000001">
    <property type="protein sequence ID" value="TQM33077.1"/>
    <property type="molecule type" value="Genomic_DNA"/>
</dbReference>
<sequence>MDLREPAIAGTVDAMTLGSDTKILSIGLHPSQLDYSRLAGLDEAELTARVEAGTAMLRDSGFDVVSCSVPVDPDAAEQMLKERLAEADYGLAMIGGGVRMLPEQTLLFERIVNVLTEASPGIRLCFNTSPETTVNALLRWVRPRGRG</sequence>
<gene>
    <name evidence="1" type="ORF">FB390_4791</name>
</gene>
<protein>
    <submittedName>
        <fullName evidence="1">Uncharacterized protein</fullName>
    </submittedName>
</protein>
<dbReference type="AlphaFoldDB" id="A0A543FGU6"/>
<accession>A0A543FGU6</accession>
<proteinExistence type="predicted"/>
<name>A0A543FGU6_9NOCA</name>
<keyword evidence="2" id="KW-1185">Reference proteome</keyword>
<dbReference type="Proteomes" id="UP000316331">
    <property type="component" value="Unassembled WGS sequence"/>
</dbReference>
<reference evidence="1 2" key="1">
    <citation type="submission" date="2019-06" db="EMBL/GenBank/DDBJ databases">
        <title>Sequencing the genomes of 1000 actinobacteria strains.</title>
        <authorList>
            <person name="Klenk H.-P."/>
        </authorList>
    </citation>
    <scope>NUCLEOTIDE SEQUENCE [LARGE SCALE GENOMIC DNA]</scope>
    <source>
        <strain evidence="1 2">DSM 103495</strain>
    </source>
</reference>
<organism evidence="1 2">
    <name type="scientific">Nocardia bhagyanarayanae</name>
    <dbReference type="NCBI Taxonomy" id="1215925"/>
    <lineage>
        <taxon>Bacteria</taxon>
        <taxon>Bacillati</taxon>
        <taxon>Actinomycetota</taxon>
        <taxon>Actinomycetes</taxon>
        <taxon>Mycobacteriales</taxon>
        <taxon>Nocardiaceae</taxon>
        <taxon>Nocardia</taxon>
    </lineage>
</organism>